<evidence type="ECO:0000313" key="1">
    <source>
        <dbReference type="EMBL" id="KAF2666201.1"/>
    </source>
</evidence>
<accession>A0A6A6U3N0</accession>
<keyword evidence="2" id="KW-1185">Reference proteome</keyword>
<evidence type="ECO:0000313" key="2">
    <source>
        <dbReference type="Proteomes" id="UP000799302"/>
    </source>
</evidence>
<sequence>MVAPSNNCAIPGLYTIIKEYYRLESQNDQIHLFRIDGRELGTCGTVRLELALLAKRVQLHVTTFAAIHCPSLQCPPPPYHMPLTMS</sequence>
<reference evidence="1" key="1">
    <citation type="journal article" date="2020" name="Stud. Mycol.">
        <title>101 Dothideomycetes genomes: a test case for predicting lifestyles and emergence of pathogens.</title>
        <authorList>
            <person name="Haridas S."/>
            <person name="Albert R."/>
            <person name="Binder M."/>
            <person name="Bloem J."/>
            <person name="Labutti K."/>
            <person name="Salamov A."/>
            <person name="Andreopoulos B."/>
            <person name="Baker S."/>
            <person name="Barry K."/>
            <person name="Bills G."/>
            <person name="Bluhm B."/>
            <person name="Cannon C."/>
            <person name="Castanera R."/>
            <person name="Culley D."/>
            <person name="Daum C."/>
            <person name="Ezra D."/>
            <person name="Gonzalez J."/>
            <person name="Henrissat B."/>
            <person name="Kuo A."/>
            <person name="Liang C."/>
            <person name="Lipzen A."/>
            <person name="Lutzoni F."/>
            <person name="Magnuson J."/>
            <person name="Mondo S."/>
            <person name="Nolan M."/>
            <person name="Ohm R."/>
            <person name="Pangilinan J."/>
            <person name="Park H.-J."/>
            <person name="Ramirez L."/>
            <person name="Alfaro M."/>
            <person name="Sun H."/>
            <person name="Tritt A."/>
            <person name="Yoshinaga Y."/>
            <person name="Zwiers L.-H."/>
            <person name="Turgeon B."/>
            <person name="Goodwin S."/>
            <person name="Spatafora J."/>
            <person name="Crous P."/>
            <person name="Grigoriev I."/>
        </authorList>
    </citation>
    <scope>NUCLEOTIDE SEQUENCE</scope>
    <source>
        <strain evidence="1">CBS 115976</strain>
    </source>
</reference>
<proteinExistence type="predicted"/>
<dbReference type="Proteomes" id="UP000799302">
    <property type="component" value="Unassembled WGS sequence"/>
</dbReference>
<dbReference type="AlphaFoldDB" id="A0A6A6U3N0"/>
<gene>
    <name evidence="1" type="ORF">BT63DRAFT_52738</name>
</gene>
<organism evidence="1 2">
    <name type="scientific">Microthyrium microscopicum</name>
    <dbReference type="NCBI Taxonomy" id="703497"/>
    <lineage>
        <taxon>Eukaryota</taxon>
        <taxon>Fungi</taxon>
        <taxon>Dikarya</taxon>
        <taxon>Ascomycota</taxon>
        <taxon>Pezizomycotina</taxon>
        <taxon>Dothideomycetes</taxon>
        <taxon>Dothideomycetes incertae sedis</taxon>
        <taxon>Microthyriales</taxon>
        <taxon>Microthyriaceae</taxon>
        <taxon>Microthyrium</taxon>
    </lineage>
</organism>
<name>A0A6A6U3N0_9PEZI</name>
<dbReference type="EMBL" id="MU004239">
    <property type="protein sequence ID" value="KAF2666201.1"/>
    <property type="molecule type" value="Genomic_DNA"/>
</dbReference>
<protein>
    <submittedName>
        <fullName evidence="1">Uncharacterized protein</fullName>
    </submittedName>
</protein>